<dbReference type="GO" id="GO:0036424">
    <property type="term" value="F:L-phosphoserine phosphatase activity"/>
    <property type="evidence" value="ECO:0007669"/>
    <property type="project" value="TreeGrafter"/>
</dbReference>
<protein>
    <submittedName>
        <fullName evidence="1">Haloacid dehalogenase-like hydrolase</fullName>
    </submittedName>
</protein>
<accession>A0A938WIR2</accession>
<dbReference type="InterPro" id="IPR036412">
    <property type="entry name" value="HAD-like_sf"/>
</dbReference>
<dbReference type="InterPro" id="IPR006385">
    <property type="entry name" value="HAD_hydro_SerB1"/>
</dbReference>
<comment type="caution">
    <text evidence="1">The sequence shown here is derived from an EMBL/GenBank/DDBJ whole genome shotgun (WGS) entry which is preliminary data.</text>
</comment>
<gene>
    <name evidence="1" type="ORF">H6B30_03800</name>
</gene>
<evidence type="ECO:0000313" key="1">
    <source>
        <dbReference type="EMBL" id="MBM6660886.1"/>
    </source>
</evidence>
<proteinExistence type="predicted"/>
<evidence type="ECO:0000313" key="2">
    <source>
        <dbReference type="Proteomes" id="UP000764045"/>
    </source>
</evidence>
<dbReference type="Gene3D" id="1.20.1440.100">
    <property type="entry name" value="SG protein - dephosphorylation function"/>
    <property type="match status" value="1"/>
</dbReference>
<dbReference type="InterPro" id="IPR023214">
    <property type="entry name" value="HAD_sf"/>
</dbReference>
<dbReference type="NCBIfam" id="TIGR01490">
    <property type="entry name" value="HAD-SF-IB-hyp1"/>
    <property type="match status" value="1"/>
</dbReference>
<organism evidence="1 2">
    <name type="scientific">Marseilla massiliensis</name>
    <dbReference type="NCBI Taxonomy" id="1841864"/>
    <lineage>
        <taxon>Bacteria</taxon>
        <taxon>Pseudomonadati</taxon>
        <taxon>Bacteroidota</taxon>
        <taxon>Bacteroidia</taxon>
        <taxon>Bacteroidales</taxon>
        <taxon>Prevotellaceae</taxon>
        <taxon>Marseilla</taxon>
    </lineage>
</organism>
<dbReference type="Pfam" id="PF12710">
    <property type="entry name" value="HAD"/>
    <property type="match status" value="1"/>
</dbReference>
<keyword evidence="1" id="KW-0378">Hydrolase</keyword>
<dbReference type="SUPFAM" id="SSF56784">
    <property type="entry name" value="HAD-like"/>
    <property type="match status" value="1"/>
</dbReference>
<dbReference type="GO" id="GO:0005737">
    <property type="term" value="C:cytoplasm"/>
    <property type="evidence" value="ECO:0007669"/>
    <property type="project" value="TreeGrafter"/>
</dbReference>
<dbReference type="PANTHER" id="PTHR43344:SF14">
    <property type="entry name" value="HAD-IB FAMILY HYDROLASE"/>
    <property type="match status" value="1"/>
</dbReference>
<dbReference type="InterPro" id="IPR050582">
    <property type="entry name" value="HAD-like_SerB"/>
</dbReference>
<reference evidence="1 2" key="1">
    <citation type="journal article" date="2021" name="Sci. Rep.">
        <title>The distribution of antibiotic resistance genes in chicken gut microbiota commensals.</title>
        <authorList>
            <person name="Juricova H."/>
            <person name="Matiasovicova J."/>
            <person name="Kubasova T."/>
            <person name="Cejkova D."/>
            <person name="Rychlik I."/>
        </authorList>
    </citation>
    <scope>NUCLEOTIDE SEQUENCE [LARGE SCALE GENOMIC DNA]</scope>
    <source>
        <strain evidence="1 2">An819</strain>
    </source>
</reference>
<keyword evidence="2" id="KW-1185">Reference proteome</keyword>
<dbReference type="Proteomes" id="UP000764045">
    <property type="component" value="Unassembled WGS sequence"/>
</dbReference>
<sequence>MEGKKEIYAFDFDGTLTRRDSFIAFLCHARQTRRVVAWLALHAPLLAAAKLGLYPAGKAKERVFAHFFAGTAERDYEECGMAFAARNRALLRPAGIRAVGKAVEDGATVLIVSASQRQWVAPFFAEYGSAVTVVATEPEIRNGRLTGRFATPNCKGAEKVRRILGLFPDRESYRLTAFGDSRGDREMLAMADEAHYKPFRK</sequence>
<dbReference type="NCBIfam" id="TIGR01488">
    <property type="entry name" value="HAD-SF-IB"/>
    <property type="match status" value="1"/>
</dbReference>
<dbReference type="Gene3D" id="3.40.50.1000">
    <property type="entry name" value="HAD superfamily/HAD-like"/>
    <property type="match status" value="1"/>
</dbReference>
<dbReference type="AlphaFoldDB" id="A0A938WIR2"/>
<dbReference type="EMBL" id="JACJJL010000004">
    <property type="protein sequence ID" value="MBM6660886.1"/>
    <property type="molecule type" value="Genomic_DNA"/>
</dbReference>
<dbReference type="PANTHER" id="PTHR43344">
    <property type="entry name" value="PHOSPHOSERINE PHOSPHATASE"/>
    <property type="match status" value="1"/>
</dbReference>
<dbReference type="RefSeq" id="WP_205108074.1">
    <property type="nucleotide sequence ID" value="NZ_CAWUJD010000001.1"/>
</dbReference>
<dbReference type="GO" id="GO:0006564">
    <property type="term" value="P:L-serine biosynthetic process"/>
    <property type="evidence" value="ECO:0007669"/>
    <property type="project" value="TreeGrafter"/>
</dbReference>
<dbReference type="GO" id="GO:0000287">
    <property type="term" value="F:magnesium ion binding"/>
    <property type="evidence" value="ECO:0007669"/>
    <property type="project" value="TreeGrafter"/>
</dbReference>
<name>A0A938WIR2_9BACT</name>